<keyword evidence="5" id="KW-0560">Oxidoreductase</keyword>
<reference evidence="8 9" key="1">
    <citation type="submission" date="2016-07" db="EMBL/GenBank/DDBJ databases">
        <title>Pervasive Adenine N6-methylation of Active Genes in Fungi.</title>
        <authorList>
            <consortium name="DOE Joint Genome Institute"/>
            <person name="Mondo S.J."/>
            <person name="Dannebaum R.O."/>
            <person name="Kuo R.C."/>
            <person name="Labutti K."/>
            <person name="Haridas S."/>
            <person name="Kuo A."/>
            <person name="Salamov A."/>
            <person name="Ahrendt S.R."/>
            <person name="Lipzen A."/>
            <person name="Sullivan W."/>
            <person name="Andreopoulos W.B."/>
            <person name="Clum A."/>
            <person name="Lindquist E."/>
            <person name="Daum C."/>
            <person name="Ramamoorthy G.K."/>
            <person name="Gryganskyi A."/>
            <person name="Culley D."/>
            <person name="Magnuson J.K."/>
            <person name="James T.Y."/>
            <person name="O'Malley M.A."/>
            <person name="Stajich J.E."/>
            <person name="Spatafora J.W."/>
            <person name="Visel A."/>
            <person name="Grigoriev I.V."/>
        </authorList>
    </citation>
    <scope>NUCLEOTIDE SEQUENCE [LARGE SCALE GENOMIC DNA]</scope>
    <source>
        <strain evidence="8 9">CBS 129021</strain>
    </source>
</reference>
<dbReference type="InterPro" id="IPR050121">
    <property type="entry name" value="Cytochrome_P450_monoxygenase"/>
</dbReference>
<dbReference type="PANTHER" id="PTHR24305">
    <property type="entry name" value="CYTOCHROME P450"/>
    <property type="match status" value="1"/>
</dbReference>
<comment type="similarity">
    <text evidence="2">Belongs to the cytochrome P450 family.</text>
</comment>
<keyword evidence="6" id="KW-0408">Iron</keyword>
<keyword evidence="7" id="KW-0503">Monooxygenase</keyword>
<protein>
    <submittedName>
        <fullName evidence="8">Cytochrome P450</fullName>
    </submittedName>
</protein>
<dbReference type="EMBL" id="MCFJ01000008">
    <property type="protein sequence ID" value="ORY63463.1"/>
    <property type="molecule type" value="Genomic_DNA"/>
</dbReference>
<dbReference type="InterPro" id="IPR036396">
    <property type="entry name" value="Cyt_P450_sf"/>
</dbReference>
<comment type="cofactor">
    <cofactor evidence="1">
        <name>heme</name>
        <dbReference type="ChEBI" id="CHEBI:30413"/>
    </cofactor>
</comment>
<dbReference type="Pfam" id="PF00067">
    <property type="entry name" value="p450"/>
    <property type="match status" value="1"/>
</dbReference>
<dbReference type="GeneID" id="63772324"/>
<dbReference type="GO" id="GO:0016705">
    <property type="term" value="F:oxidoreductase activity, acting on paired donors, with incorporation or reduction of molecular oxygen"/>
    <property type="evidence" value="ECO:0007669"/>
    <property type="project" value="InterPro"/>
</dbReference>
<comment type="caution">
    <text evidence="8">The sequence shown here is derived from an EMBL/GenBank/DDBJ whole genome shotgun (WGS) entry which is preliminary data.</text>
</comment>
<dbReference type="AlphaFoldDB" id="A0A1Y2DW20"/>
<dbReference type="InterPro" id="IPR001128">
    <property type="entry name" value="Cyt_P450"/>
</dbReference>
<dbReference type="GO" id="GO:0004497">
    <property type="term" value="F:monooxygenase activity"/>
    <property type="evidence" value="ECO:0007669"/>
    <property type="project" value="UniProtKB-KW"/>
</dbReference>
<dbReference type="InParanoid" id="A0A1Y2DW20"/>
<evidence type="ECO:0000256" key="7">
    <source>
        <dbReference type="ARBA" id="ARBA00023033"/>
    </source>
</evidence>
<evidence type="ECO:0000313" key="9">
    <source>
        <dbReference type="Proteomes" id="UP000193689"/>
    </source>
</evidence>
<keyword evidence="9" id="KW-1185">Reference proteome</keyword>
<dbReference type="RefSeq" id="XP_040715120.1">
    <property type="nucleotide sequence ID" value="XM_040856112.1"/>
</dbReference>
<sequence length="110" mass="12221">LLMAGTLTTASILEHLIYWMVDNPDVLQRLQEEPHSVMTSVDDVSKVPLATLESLPYLTAVIKQCIRLVYGNSDPQFRVNPNGTLTYDNQTTGRSWLVPPKTSVGMTSVM</sequence>
<dbReference type="STRING" id="1141098.A0A1Y2DW20"/>
<keyword evidence="4" id="KW-0479">Metal-binding</keyword>
<keyword evidence="3" id="KW-0349">Heme</keyword>
<evidence type="ECO:0000256" key="3">
    <source>
        <dbReference type="ARBA" id="ARBA00022617"/>
    </source>
</evidence>
<name>A0A1Y2DW20_9PEZI</name>
<evidence type="ECO:0000256" key="6">
    <source>
        <dbReference type="ARBA" id="ARBA00023004"/>
    </source>
</evidence>
<dbReference type="Proteomes" id="UP000193689">
    <property type="component" value="Unassembled WGS sequence"/>
</dbReference>
<evidence type="ECO:0000256" key="4">
    <source>
        <dbReference type="ARBA" id="ARBA00022723"/>
    </source>
</evidence>
<evidence type="ECO:0000256" key="5">
    <source>
        <dbReference type="ARBA" id="ARBA00023002"/>
    </source>
</evidence>
<feature type="non-terminal residue" evidence="8">
    <location>
        <position position="1"/>
    </location>
</feature>
<gene>
    <name evidence="8" type="ORF">BCR38DRAFT_344589</name>
</gene>
<accession>A0A1Y2DW20</accession>
<dbReference type="OrthoDB" id="3945418at2759"/>
<dbReference type="GO" id="GO:0020037">
    <property type="term" value="F:heme binding"/>
    <property type="evidence" value="ECO:0007669"/>
    <property type="project" value="InterPro"/>
</dbReference>
<dbReference type="PANTHER" id="PTHR24305:SF157">
    <property type="entry name" value="N-ACETYLTRYPTOPHAN 6-HYDROXYLASE IVOC-RELATED"/>
    <property type="match status" value="1"/>
</dbReference>
<evidence type="ECO:0000313" key="8">
    <source>
        <dbReference type="EMBL" id="ORY63463.1"/>
    </source>
</evidence>
<organism evidence="8 9">
    <name type="scientific">Pseudomassariella vexata</name>
    <dbReference type="NCBI Taxonomy" id="1141098"/>
    <lineage>
        <taxon>Eukaryota</taxon>
        <taxon>Fungi</taxon>
        <taxon>Dikarya</taxon>
        <taxon>Ascomycota</taxon>
        <taxon>Pezizomycotina</taxon>
        <taxon>Sordariomycetes</taxon>
        <taxon>Xylariomycetidae</taxon>
        <taxon>Amphisphaeriales</taxon>
        <taxon>Pseudomassariaceae</taxon>
        <taxon>Pseudomassariella</taxon>
    </lineage>
</organism>
<proteinExistence type="inferred from homology"/>
<dbReference type="Gene3D" id="1.10.630.10">
    <property type="entry name" value="Cytochrome P450"/>
    <property type="match status" value="1"/>
</dbReference>
<dbReference type="GO" id="GO:0005506">
    <property type="term" value="F:iron ion binding"/>
    <property type="evidence" value="ECO:0007669"/>
    <property type="project" value="InterPro"/>
</dbReference>
<evidence type="ECO:0000256" key="1">
    <source>
        <dbReference type="ARBA" id="ARBA00001971"/>
    </source>
</evidence>
<dbReference type="SUPFAM" id="SSF48264">
    <property type="entry name" value="Cytochrome P450"/>
    <property type="match status" value="1"/>
</dbReference>
<evidence type="ECO:0000256" key="2">
    <source>
        <dbReference type="ARBA" id="ARBA00010617"/>
    </source>
</evidence>